<dbReference type="CDD" id="cd14688">
    <property type="entry name" value="bZIP_YAP"/>
    <property type="match status" value="1"/>
</dbReference>
<name>A0A167K3I2_9HYPO</name>
<protein>
    <submittedName>
        <fullName evidence="2">Vesicular-fusion protein SEC18</fullName>
    </submittedName>
</protein>
<dbReference type="Gene3D" id="1.20.5.170">
    <property type="match status" value="1"/>
</dbReference>
<organism evidence="2 3">
    <name type="scientific">Beauveria brongniartii RCEF 3172</name>
    <dbReference type="NCBI Taxonomy" id="1081107"/>
    <lineage>
        <taxon>Eukaryota</taxon>
        <taxon>Fungi</taxon>
        <taxon>Dikarya</taxon>
        <taxon>Ascomycota</taxon>
        <taxon>Pezizomycotina</taxon>
        <taxon>Sordariomycetes</taxon>
        <taxon>Hypocreomycetidae</taxon>
        <taxon>Hypocreales</taxon>
        <taxon>Cordycipitaceae</taxon>
        <taxon>Beauveria</taxon>
        <taxon>Beauveria brongniartii</taxon>
    </lineage>
</organism>
<feature type="compositionally biased region" description="Low complexity" evidence="1">
    <location>
        <begin position="55"/>
        <end position="70"/>
    </location>
</feature>
<dbReference type="EMBL" id="AZHA01000002">
    <property type="protein sequence ID" value="OAA51166.1"/>
    <property type="molecule type" value="Genomic_DNA"/>
</dbReference>
<evidence type="ECO:0000313" key="2">
    <source>
        <dbReference type="EMBL" id="OAA51166.1"/>
    </source>
</evidence>
<gene>
    <name evidence="2" type="ORF">BBO_01113</name>
</gene>
<dbReference type="Proteomes" id="UP000076863">
    <property type="component" value="Unassembled WGS sequence"/>
</dbReference>
<dbReference type="OrthoDB" id="3555317at2759"/>
<keyword evidence="3" id="KW-1185">Reference proteome</keyword>
<dbReference type="PANTHER" id="PTHR40618">
    <property type="entry name" value="B-ZIP TRANSCRIPTION FACTOR (EUROFUNG)-RELATED"/>
    <property type="match status" value="1"/>
</dbReference>
<dbReference type="GO" id="GO:0003700">
    <property type="term" value="F:DNA-binding transcription factor activity"/>
    <property type="evidence" value="ECO:0007669"/>
    <property type="project" value="InterPro"/>
</dbReference>
<proteinExistence type="predicted"/>
<feature type="compositionally biased region" description="Basic and acidic residues" evidence="1">
    <location>
        <begin position="113"/>
        <end position="136"/>
    </location>
</feature>
<feature type="compositionally biased region" description="Polar residues" evidence="1">
    <location>
        <begin position="1"/>
        <end position="25"/>
    </location>
</feature>
<sequence>MADPANNNNSAGRQQRAGQQPTVTPLQLYMRQDSRPNESIDIERLLSSSFYPGASSNYNFNDPSPSNSSNTIFIPDDDGDSPGLHEVESPDDDASAKNKNKAPAQGKAGGAKRKTDAGRSEGPGERRRKQIREAQRAYRQRKISQTAYLEERVKQLESAIENMSSVVLSFSEELIGSNILSFQSELTSRLRDALATCLTLVRETGNGPTEPEPAAEPSSQANRALVPSIPPAVPIKPLGIKNIFRNKPYPDINTSMTVADFMDMLATSIVYYGYLALADPTLSTTRLHRHFGLPLQVITREEMLAYFSVLFKTRICQIPNDDSPDKPGMPFFSIGGAGTHYSPAFASSSASAPLSLPWANTADQSETWSCRNNTWTVPIDPTNVPANMQDRFEGDWFDMQDLELFLIEKGVSLRMMPSKEASGDINVPLFLRGQSPGFRRRDVEVAIQVAQCGPQA</sequence>
<accession>A0A167K3I2</accession>
<feature type="compositionally biased region" description="Basic and acidic residues" evidence="1">
    <location>
        <begin position="32"/>
        <end position="44"/>
    </location>
</feature>
<comment type="caution">
    <text evidence="2">The sequence shown here is derived from an EMBL/GenBank/DDBJ whole genome shotgun (WGS) entry which is preliminary data.</text>
</comment>
<dbReference type="SUPFAM" id="SSF57959">
    <property type="entry name" value="Leucine zipper domain"/>
    <property type="match status" value="1"/>
</dbReference>
<feature type="region of interest" description="Disordered" evidence="1">
    <location>
        <begin position="1"/>
        <end position="137"/>
    </location>
</feature>
<dbReference type="PANTHER" id="PTHR40618:SF1">
    <property type="entry name" value="B-ZIP TRANSCRIPTION FACTOR (EUROFUNG)"/>
    <property type="match status" value="1"/>
</dbReference>
<evidence type="ECO:0000313" key="3">
    <source>
        <dbReference type="Proteomes" id="UP000076863"/>
    </source>
</evidence>
<dbReference type="InterPro" id="IPR046347">
    <property type="entry name" value="bZIP_sf"/>
</dbReference>
<reference evidence="2 3" key="1">
    <citation type="journal article" date="2016" name="Genome Biol. Evol.">
        <title>Divergent and convergent evolution of fungal pathogenicity.</title>
        <authorList>
            <person name="Shang Y."/>
            <person name="Xiao G."/>
            <person name="Zheng P."/>
            <person name="Cen K."/>
            <person name="Zhan S."/>
            <person name="Wang C."/>
        </authorList>
    </citation>
    <scope>NUCLEOTIDE SEQUENCE [LARGE SCALE GENOMIC DNA]</scope>
    <source>
        <strain evidence="2 3">RCEF 3172</strain>
    </source>
</reference>
<dbReference type="AlphaFoldDB" id="A0A167K3I2"/>
<evidence type="ECO:0000256" key="1">
    <source>
        <dbReference type="SAM" id="MobiDB-lite"/>
    </source>
</evidence>